<feature type="non-terminal residue" evidence="1">
    <location>
        <position position="91"/>
    </location>
</feature>
<dbReference type="Pfam" id="PF00232">
    <property type="entry name" value="Glyco_hydro_1"/>
    <property type="match status" value="1"/>
</dbReference>
<proteinExistence type="predicted"/>
<comment type="caution">
    <text evidence="1">The sequence shown here is derived from an EMBL/GenBank/DDBJ whole genome shotgun (WGS) entry which is preliminary data.</text>
</comment>
<dbReference type="SUPFAM" id="SSF51445">
    <property type="entry name" value="(Trans)glycosidases"/>
    <property type="match status" value="1"/>
</dbReference>
<protein>
    <submittedName>
        <fullName evidence="1">Family 1 glycosylhydrolase</fullName>
    </submittedName>
</protein>
<gene>
    <name evidence="1" type="ORF">QP354_10805</name>
</gene>
<dbReference type="InterPro" id="IPR017853">
    <property type="entry name" value="GH"/>
</dbReference>
<name>A0AAW6XUI7_9LACO</name>
<dbReference type="AlphaFoldDB" id="A0AAW6XUI7"/>
<dbReference type="InterPro" id="IPR001360">
    <property type="entry name" value="Glyco_hydro_1"/>
</dbReference>
<evidence type="ECO:0000313" key="1">
    <source>
        <dbReference type="EMBL" id="MDK6869503.1"/>
    </source>
</evidence>
<evidence type="ECO:0000313" key="2">
    <source>
        <dbReference type="Proteomes" id="UP001232113"/>
    </source>
</evidence>
<dbReference type="GO" id="GO:0004553">
    <property type="term" value="F:hydrolase activity, hydrolyzing O-glycosyl compounds"/>
    <property type="evidence" value="ECO:0007669"/>
    <property type="project" value="InterPro"/>
</dbReference>
<dbReference type="Proteomes" id="UP001232113">
    <property type="component" value="Unassembled WGS sequence"/>
</dbReference>
<sequence length="91" mass="9975">EALASAKAIAVYHSMNLSGEIGIILNLTPTYPRDEHNEADVNAAKFVDGFFNRSFLDPAVKGHFPEYMVAWAKANDLLPETTPEDLAIIAE</sequence>
<dbReference type="EMBL" id="JASOLY010000102">
    <property type="protein sequence ID" value="MDK6869503.1"/>
    <property type="molecule type" value="Genomic_DNA"/>
</dbReference>
<accession>A0AAW6XUI7</accession>
<feature type="non-terminal residue" evidence="1">
    <location>
        <position position="1"/>
    </location>
</feature>
<reference evidence="1" key="1">
    <citation type="submission" date="2023-05" db="EMBL/GenBank/DDBJ databases">
        <title>Cataloging the Phylogenetic Diversity of Human Bladder Bacteria.</title>
        <authorList>
            <person name="Du J."/>
        </authorList>
    </citation>
    <scope>NUCLEOTIDE SEQUENCE</scope>
    <source>
        <strain evidence="1">UMB6975B</strain>
    </source>
</reference>
<dbReference type="Gene3D" id="3.20.20.80">
    <property type="entry name" value="Glycosidases"/>
    <property type="match status" value="1"/>
</dbReference>
<dbReference type="RefSeq" id="WP_285032393.1">
    <property type="nucleotide sequence ID" value="NZ_JASOLY010000102.1"/>
</dbReference>
<organism evidence="1 2">
    <name type="scientific">Lactobacillus paragasseri</name>
    <dbReference type="NCBI Taxonomy" id="2107999"/>
    <lineage>
        <taxon>Bacteria</taxon>
        <taxon>Bacillati</taxon>
        <taxon>Bacillota</taxon>
        <taxon>Bacilli</taxon>
        <taxon>Lactobacillales</taxon>
        <taxon>Lactobacillaceae</taxon>
        <taxon>Lactobacillus</taxon>
    </lineage>
</organism>
<dbReference type="GO" id="GO:0005975">
    <property type="term" value="P:carbohydrate metabolic process"/>
    <property type="evidence" value="ECO:0007669"/>
    <property type="project" value="InterPro"/>
</dbReference>